<comment type="subcellular location">
    <subcellularLocation>
        <location evidence="1">Membrane</location>
        <topology evidence="1">Multi-pass membrane protein</topology>
    </subcellularLocation>
</comment>
<keyword evidence="7" id="KW-0175">Coiled coil</keyword>
<feature type="transmembrane region" description="Helical" evidence="9">
    <location>
        <begin position="609"/>
        <end position="626"/>
    </location>
</feature>
<feature type="transmembrane region" description="Helical" evidence="9">
    <location>
        <begin position="674"/>
        <end position="697"/>
    </location>
</feature>
<evidence type="ECO:0000256" key="7">
    <source>
        <dbReference type="SAM" id="Coils"/>
    </source>
</evidence>
<feature type="transmembrane region" description="Helical" evidence="9">
    <location>
        <begin position="418"/>
        <end position="442"/>
    </location>
</feature>
<feature type="transmembrane region" description="Helical" evidence="9">
    <location>
        <begin position="486"/>
        <end position="508"/>
    </location>
</feature>
<keyword evidence="15" id="KW-1185">Reference proteome</keyword>
<accession>A0A167ILZ8</accession>
<dbReference type="AlphaFoldDB" id="A0A167ILZ8"/>
<feature type="coiled-coil region" evidence="7">
    <location>
        <begin position="229"/>
        <end position="263"/>
    </location>
</feature>
<evidence type="ECO:0000256" key="5">
    <source>
        <dbReference type="ARBA" id="ARBA00022989"/>
    </source>
</evidence>
<feature type="domain" description="CSC1/OSCA1-like N-terminal transmembrane" evidence="12">
    <location>
        <begin position="17"/>
        <end position="165"/>
    </location>
</feature>
<evidence type="ECO:0000256" key="8">
    <source>
        <dbReference type="SAM" id="MobiDB-lite"/>
    </source>
</evidence>
<feature type="compositionally biased region" description="Basic and acidic residues" evidence="8">
    <location>
        <begin position="806"/>
        <end position="819"/>
    </location>
</feature>
<keyword evidence="5 9" id="KW-1133">Transmembrane helix</keyword>
<dbReference type="OrthoDB" id="1076608at2759"/>
<dbReference type="InterPro" id="IPR003864">
    <property type="entry name" value="CSC1/OSCA1-like_7TM"/>
</dbReference>
<feature type="transmembrane region" description="Helical" evidence="9">
    <location>
        <begin position="646"/>
        <end position="668"/>
    </location>
</feature>
<feature type="domain" description="CSC1/OSCA1-like cytosolic" evidence="13">
    <location>
        <begin position="188"/>
        <end position="379"/>
    </location>
</feature>
<keyword evidence="3" id="KW-0813">Transport</keyword>
<feature type="transmembrane region" description="Helical" evidence="9">
    <location>
        <begin position="392"/>
        <end position="412"/>
    </location>
</feature>
<feature type="transmembrane region" description="Helical" evidence="9">
    <location>
        <begin position="18"/>
        <end position="39"/>
    </location>
</feature>
<evidence type="ECO:0000313" key="15">
    <source>
        <dbReference type="Proteomes" id="UP000076738"/>
    </source>
</evidence>
<dbReference type="PANTHER" id="PTHR13018:SF143">
    <property type="entry name" value="CSC1_OSCA1-LIKE 7TM REGION DOMAIN-CONTAINING PROTEIN"/>
    <property type="match status" value="1"/>
</dbReference>
<feature type="transmembrane region" description="Helical" evidence="9">
    <location>
        <begin position="145"/>
        <end position="163"/>
    </location>
</feature>
<gene>
    <name evidence="14" type="ORF">CALVIDRAFT_486981</name>
</gene>
<protein>
    <submittedName>
        <fullName evidence="14">DUF221-domain-containing protein</fullName>
    </submittedName>
</protein>
<dbReference type="Pfam" id="PF14703">
    <property type="entry name" value="PHM7_cyt"/>
    <property type="match status" value="1"/>
</dbReference>
<keyword evidence="6 9" id="KW-0472">Membrane</keyword>
<dbReference type="InterPro" id="IPR022257">
    <property type="entry name" value="PHM7_ext"/>
</dbReference>
<dbReference type="Proteomes" id="UP000076738">
    <property type="component" value="Unassembled WGS sequence"/>
</dbReference>
<dbReference type="EMBL" id="KV417307">
    <property type="protein sequence ID" value="KZO92769.1"/>
    <property type="molecule type" value="Genomic_DNA"/>
</dbReference>
<evidence type="ECO:0000256" key="4">
    <source>
        <dbReference type="ARBA" id="ARBA00022692"/>
    </source>
</evidence>
<dbReference type="PANTHER" id="PTHR13018">
    <property type="entry name" value="PROBABLE MEMBRANE PROTEIN DUF221-RELATED"/>
    <property type="match status" value="1"/>
</dbReference>
<keyword evidence="4 9" id="KW-0812">Transmembrane</keyword>
<evidence type="ECO:0000256" key="3">
    <source>
        <dbReference type="ARBA" id="ARBA00022448"/>
    </source>
</evidence>
<evidence type="ECO:0000259" key="10">
    <source>
        <dbReference type="Pfam" id="PF02714"/>
    </source>
</evidence>
<dbReference type="Pfam" id="PF13967">
    <property type="entry name" value="RSN1_TM"/>
    <property type="match status" value="1"/>
</dbReference>
<feature type="transmembrane region" description="Helical" evidence="9">
    <location>
        <begin position="520"/>
        <end position="541"/>
    </location>
</feature>
<feature type="domain" description="CSC1/OSCA1-like 7TM region" evidence="10">
    <location>
        <begin position="391"/>
        <end position="665"/>
    </location>
</feature>
<evidence type="ECO:0000256" key="1">
    <source>
        <dbReference type="ARBA" id="ARBA00004141"/>
    </source>
</evidence>
<sequence length="830" mass="92991">MSATNQDTSNSTNNTSSFVSALVVGIIVAVVYLSFFFLLHAKNRRIYQSRTLLAPEGKRPSVLPDNPLKWLTGIIYEPDIRVFEMNGPDAYFFVRFCRFMVMLLVPYWALTWVVLMPVSAAPPTQNLDGLNIFTFGNVLVYNRRAAHLIVFVILISYSLFMIYREYAHFSEMRQAYLNSPAHAALARSRTVMITNLAKEYDNEERIRELAAFVSGPIEQVWLPRAVKPIEKLFEERNNECQILEKAENKLSKLALKNVRKNKLPEKPAAEENADIISQFVLDKKRPSHNIGTLADYSLGFLGKKVDTLTYSPQFIREHDEQLVLLRKDMEQYKLANSAFIRFTKQTDAHMFAQQLKKNTKIKMISASTEVVPEDIIWHNLSMSPYQRKIRAAISWALTIGLIIIWAPLVAFVGVVSNVSTLCSTVFFLGWICTLPSAVVGIIQGILPPVLLAVLFMLLPIVLRIFIKQQGEPRDSDIERKLWSRFWLFQIIHGFLIVAIASGLVSALRNIGSTVSELPELLATHLPDSAIFFLTFILTVTFGSASKTLSRAIPWIMTKFAFILRGSTPRKAFAYDYKMDSIDMATTWPPVALLGIIGIVYSIIQPVTVGFAAVGFYLLYISYKYMLIWNCDQPDRLETGGLYYPKAIAAVFAALYIEEVCLGGLFFLSGSATGAIGWAGGAIVAVSLVVTAVFQIWVEWKYKKAYLYLDPTSSAFSSSLLSPTKSDEKTEVSDDALVAQHEYDATQRAGEQYGNTTGLHLNAFDNPATWKETPLIWMAEDGLGIAKSEVTRLEAEGLKASTEYASMDEKGKTHVERGPPDEAWYGGNTVA</sequence>
<feature type="region of interest" description="Disordered" evidence="8">
    <location>
        <begin position="805"/>
        <end position="830"/>
    </location>
</feature>
<comment type="similarity">
    <text evidence="2">Belongs to the CSC1 (TC 1.A.17) family.</text>
</comment>
<dbReference type="InterPro" id="IPR045122">
    <property type="entry name" value="Csc1-like"/>
</dbReference>
<dbReference type="Pfam" id="PF02714">
    <property type="entry name" value="RSN1_7TM"/>
    <property type="match status" value="1"/>
</dbReference>
<evidence type="ECO:0000256" key="2">
    <source>
        <dbReference type="ARBA" id="ARBA00007779"/>
    </source>
</evidence>
<organism evidence="14 15">
    <name type="scientific">Calocera viscosa (strain TUFC12733)</name>
    <dbReference type="NCBI Taxonomy" id="1330018"/>
    <lineage>
        <taxon>Eukaryota</taxon>
        <taxon>Fungi</taxon>
        <taxon>Dikarya</taxon>
        <taxon>Basidiomycota</taxon>
        <taxon>Agaricomycotina</taxon>
        <taxon>Dacrymycetes</taxon>
        <taxon>Dacrymycetales</taxon>
        <taxon>Dacrymycetaceae</taxon>
        <taxon>Calocera</taxon>
    </lineage>
</organism>
<evidence type="ECO:0000259" key="12">
    <source>
        <dbReference type="Pfam" id="PF13967"/>
    </source>
</evidence>
<dbReference type="InterPro" id="IPR032880">
    <property type="entry name" value="CSC1/OSCA1-like_N"/>
</dbReference>
<dbReference type="Pfam" id="PF12621">
    <property type="entry name" value="PHM7_ext"/>
    <property type="match status" value="1"/>
</dbReference>
<proteinExistence type="inferred from homology"/>
<evidence type="ECO:0000256" key="6">
    <source>
        <dbReference type="ARBA" id="ARBA00023136"/>
    </source>
</evidence>
<feature type="domain" description="10TM putative phosphate transporter extracellular tail" evidence="11">
    <location>
        <begin position="755"/>
        <end position="820"/>
    </location>
</feature>
<feature type="transmembrane region" description="Helical" evidence="9">
    <location>
        <begin position="449"/>
        <end position="466"/>
    </location>
</feature>
<dbReference type="InterPro" id="IPR027815">
    <property type="entry name" value="CSC1/OSCA1-like_cyt"/>
</dbReference>
<evidence type="ECO:0000259" key="11">
    <source>
        <dbReference type="Pfam" id="PF12621"/>
    </source>
</evidence>
<evidence type="ECO:0000313" key="14">
    <source>
        <dbReference type="EMBL" id="KZO92769.1"/>
    </source>
</evidence>
<name>A0A167ILZ8_CALVF</name>
<feature type="transmembrane region" description="Helical" evidence="9">
    <location>
        <begin position="584"/>
        <end position="603"/>
    </location>
</feature>
<dbReference type="GO" id="GO:0005886">
    <property type="term" value="C:plasma membrane"/>
    <property type="evidence" value="ECO:0007669"/>
    <property type="project" value="TreeGrafter"/>
</dbReference>
<evidence type="ECO:0000256" key="9">
    <source>
        <dbReference type="SAM" id="Phobius"/>
    </source>
</evidence>
<dbReference type="GO" id="GO:0005227">
    <property type="term" value="F:calcium-activated cation channel activity"/>
    <property type="evidence" value="ECO:0007669"/>
    <property type="project" value="InterPro"/>
</dbReference>
<reference evidence="14 15" key="1">
    <citation type="journal article" date="2016" name="Mol. Biol. Evol.">
        <title>Comparative Genomics of Early-Diverging Mushroom-Forming Fungi Provides Insights into the Origins of Lignocellulose Decay Capabilities.</title>
        <authorList>
            <person name="Nagy L.G."/>
            <person name="Riley R."/>
            <person name="Tritt A."/>
            <person name="Adam C."/>
            <person name="Daum C."/>
            <person name="Floudas D."/>
            <person name="Sun H."/>
            <person name="Yadav J.S."/>
            <person name="Pangilinan J."/>
            <person name="Larsson K.H."/>
            <person name="Matsuura K."/>
            <person name="Barry K."/>
            <person name="Labutti K."/>
            <person name="Kuo R."/>
            <person name="Ohm R.A."/>
            <person name="Bhattacharya S.S."/>
            <person name="Shirouzu T."/>
            <person name="Yoshinaga Y."/>
            <person name="Martin F.M."/>
            <person name="Grigoriev I.V."/>
            <person name="Hibbett D.S."/>
        </authorList>
    </citation>
    <scope>NUCLEOTIDE SEQUENCE [LARGE SCALE GENOMIC DNA]</scope>
    <source>
        <strain evidence="14 15">TUFC12733</strain>
    </source>
</reference>
<evidence type="ECO:0000259" key="13">
    <source>
        <dbReference type="Pfam" id="PF14703"/>
    </source>
</evidence>